<keyword evidence="3" id="KW-1185">Reference proteome</keyword>
<dbReference type="EMBL" id="MCFD01000001">
    <property type="protein sequence ID" value="ORX74784.1"/>
    <property type="molecule type" value="Genomic_DNA"/>
</dbReference>
<evidence type="ECO:0000313" key="3">
    <source>
        <dbReference type="Proteomes" id="UP000193922"/>
    </source>
</evidence>
<dbReference type="AlphaFoldDB" id="A0A1Y1WNS7"/>
<feature type="domain" description="Aminoglycoside phosphotransferase" evidence="1">
    <location>
        <begin position="24"/>
        <end position="269"/>
    </location>
</feature>
<dbReference type="OrthoDB" id="266334at2759"/>
<accession>A0A1Y1WNS7</accession>
<dbReference type="GeneID" id="63801524"/>
<dbReference type="SUPFAM" id="SSF56112">
    <property type="entry name" value="Protein kinase-like (PK-like)"/>
    <property type="match status" value="1"/>
</dbReference>
<dbReference type="InterPro" id="IPR002575">
    <property type="entry name" value="Aminoglycoside_PTrfase"/>
</dbReference>
<gene>
    <name evidence="2" type="ORF">DL89DRAFT_22867</name>
</gene>
<comment type="caution">
    <text evidence="2">The sequence shown here is derived from an EMBL/GenBank/DDBJ whole genome shotgun (WGS) entry which is preliminary data.</text>
</comment>
<dbReference type="Gene3D" id="3.30.200.20">
    <property type="entry name" value="Phosphorylase Kinase, domain 1"/>
    <property type="match status" value="1"/>
</dbReference>
<dbReference type="InterPro" id="IPR011009">
    <property type="entry name" value="Kinase-like_dom_sf"/>
</dbReference>
<dbReference type="Gene3D" id="3.90.1200.10">
    <property type="match status" value="1"/>
</dbReference>
<proteinExistence type="predicted"/>
<dbReference type="STRING" id="61395.A0A1Y1WNS7"/>
<evidence type="ECO:0000259" key="1">
    <source>
        <dbReference type="Pfam" id="PF01636"/>
    </source>
</evidence>
<name>A0A1Y1WNS7_9FUNG</name>
<dbReference type="GO" id="GO:0016301">
    <property type="term" value="F:kinase activity"/>
    <property type="evidence" value="ECO:0007669"/>
    <property type="project" value="UniProtKB-KW"/>
</dbReference>
<sequence length="381" mass="42648">MPVDPIALVANTVFRNYTASVAKLTGGQVNYVWRLADSSGKSVIVKYADEQLASYPEMPFSVDRMKFETRGLALFHSVPGDSGLEALTKLSADLRKTEGVRVPKLLHVDLSVPFVVLEDIGDHKGYEDWCATKPPLADIEYVCGKIGEWIAHLHGFGHKHLDKLEPLMTNTPAREMLQDVLYEDTSSRWIKYTEYADKSQISQLVKDFSTTVNRRISGEVRPKDRVLLFGDMWSGSVMFDTQARLINIIDFEFADIGLVYGDVAHFVAHLLPVYALGNADYNPNSSPCPPPVAAFLISYGRVLKEQYPHIHKALIDETIEQCTRFLGIEISRDVMMGNWCSCGSGQKPGTTPLTCKCLGVWLEFCRKYILGTDDSVFNLLK</sequence>
<dbReference type="RefSeq" id="XP_040747995.1">
    <property type="nucleotide sequence ID" value="XM_040884876.1"/>
</dbReference>
<dbReference type="Proteomes" id="UP000193922">
    <property type="component" value="Unassembled WGS sequence"/>
</dbReference>
<keyword evidence="2" id="KW-0418">Kinase</keyword>
<dbReference type="Pfam" id="PF01636">
    <property type="entry name" value="APH"/>
    <property type="match status" value="1"/>
</dbReference>
<protein>
    <submittedName>
        <fullName evidence="2">Kinase-like protein</fullName>
    </submittedName>
</protein>
<evidence type="ECO:0000313" key="2">
    <source>
        <dbReference type="EMBL" id="ORX74784.1"/>
    </source>
</evidence>
<keyword evidence="2" id="KW-0808">Transferase</keyword>
<organism evidence="2 3">
    <name type="scientific">Linderina pennispora</name>
    <dbReference type="NCBI Taxonomy" id="61395"/>
    <lineage>
        <taxon>Eukaryota</taxon>
        <taxon>Fungi</taxon>
        <taxon>Fungi incertae sedis</taxon>
        <taxon>Zoopagomycota</taxon>
        <taxon>Kickxellomycotina</taxon>
        <taxon>Kickxellomycetes</taxon>
        <taxon>Kickxellales</taxon>
        <taxon>Kickxellaceae</taxon>
        <taxon>Linderina</taxon>
    </lineage>
</organism>
<reference evidence="2 3" key="1">
    <citation type="submission" date="2016-07" db="EMBL/GenBank/DDBJ databases">
        <title>Pervasive Adenine N6-methylation of Active Genes in Fungi.</title>
        <authorList>
            <consortium name="DOE Joint Genome Institute"/>
            <person name="Mondo S.J."/>
            <person name="Dannebaum R.O."/>
            <person name="Kuo R.C."/>
            <person name="Labutti K."/>
            <person name="Haridas S."/>
            <person name="Kuo A."/>
            <person name="Salamov A."/>
            <person name="Ahrendt S.R."/>
            <person name="Lipzen A."/>
            <person name="Sullivan W."/>
            <person name="Andreopoulos W.B."/>
            <person name="Clum A."/>
            <person name="Lindquist E."/>
            <person name="Daum C."/>
            <person name="Ramamoorthy G.K."/>
            <person name="Gryganskyi A."/>
            <person name="Culley D."/>
            <person name="Magnuson J.K."/>
            <person name="James T.Y."/>
            <person name="O'Malley M.A."/>
            <person name="Stajich J.E."/>
            <person name="Spatafora J.W."/>
            <person name="Visel A."/>
            <person name="Grigoriev I.V."/>
        </authorList>
    </citation>
    <scope>NUCLEOTIDE SEQUENCE [LARGE SCALE GENOMIC DNA]</scope>
    <source>
        <strain evidence="2 3">ATCC 12442</strain>
    </source>
</reference>